<dbReference type="Pfam" id="PF14244">
    <property type="entry name" value="Retrotran_gag_3"/>
    <property type="match status" value="1"/>
</dbReference>
<proteinExistence type="predicted"/>
<protein>
    <submittedName>
        <fullName evidence="2">Ribonuclease H-like domain-containing protein</fullName>
    </submittedName>
</protein>
<evidence type="ECO:0000259" key="1">
    <source>
        <dbReference type="Pfam" id="PF14244"/>
    </source>
</evidence>
<keyword evidence="3" id="KW-1185">Reference proteome</keyword>
<comment type="caution">
    <text evidence="2">The sequence shown here is derived from an EMBL/GenBank/DDBJ whole genome shotgun (WGS) entry which is preliminary data.</text>
</comment>
<dbReference type="Proteomes" id="UP001151760">
    <property type="component" value="Unassembled WGS sequence"/>
</dbReference>
<reference evidence="2" key="2">
    <citation type="submission" date="2022-01" db="EMBL/GenBank/DDBJ databases">
        <authorList>
            <person name="Yamashiro T."/>
            <person name="Shiraishi A."/>
            <person name="Satake H."/>
            <person name="Nakayama K."/>
        </authorList>
    </citation>
    <scope>NUCLEOTIDE SEQUENCE</scope>
</reference>
<evidence type="ECO:0000313" key="2">
    <source>
        <dbReference type="EMBL" id="GJT45876.1"/>
    </source>
</evidence>
<evidence type="ECO:0000313" key="3">
    <source>
        <dbReference type="Proteomes" id="UP001151760"/>
    </source>
</evidence>
<name>A0ABQ5E4U1_9ASTR</name>
<organism evidence="2 3">
    <name type="scientific">Tanacetum coccineum</name>
    <dbReference type="NCBI Taxonomy" id="301880"/>
    <lineage>
        <taxon>Eukaryota</taxon>
        <taxon>Viridiplantae</taxon>
        <taxon>Streptophyta</taxon>
        <taxon>Embryophyta</taxon>
        <taxon>Tracheophyta</taxon>
        <taxon>Spermatophyta</taxon>
        <taxon>Magnoliopsida</taxon>
        <taxon>eudicotyledons</taxon>
        <taxon>Gunneridae</taxon>
        <taxon>Pentapetalae</taxon>
        <taxon>asterids</taxon>
        <taxon>campanulids</taxon>
        <taxon>Asterales</taxon>
        <taxon>Asteraceae</taxon>
        <taxon>Asteroideae</taxon>
        <taxon>Anthemideae</taxon>
        <taxon>Anthemidinae</taxon>
        <taxon>Tanacetum</taxon>
    </lineage>
</organism>
<gene>
    <name evidence="2" type="ORF">Tco_0954591</name>
</gene>
<dbReference type="EMBL" id="BQNB010015937">
    <property type="protein sequence ID" value="GJT45876.1"/>
    <property type="molecule type" value="Genomic_DNA"/>
</dbReference>
<sequence length="217" mass="24607">MVGPSSSSSSDDLISSLDLDNPLHLQNSDFNSGIIIYVKLTGTENYRVWAAAMKLAINTRNKVGFIDGTCLKSAYEISAPLSNQWERCNSIVLFWLLNYVSEDLFLVQIFSDNASEVVAELKELMINLMARDDVLKHSQLMRLVQILMGLNDVYQLMTYPPLRLKGLPFELERDILPIIPRNLQIVSSGVKPSSRWLLVWESATRIPYPSRCGLRRN</sequence>
<dbReference type="PANTHER" id="PTHR37610:SF78">
    <property type="entry name" value="GAG-POLYPEPTIDE OF LTR COPIA-TYPE-RELATED"/>
    <property type="match status" value="1"/>
</dbReference>
<dbReference type="InterPro" id="IPR029472">
    <property type="entry name" value="Copia-like_N"/>
</dbReference>
<accession>A0ABQ5E4U1</accession>
<feature type="domain" description="Retrotransposon Copia-like N-terminal" evidence="1">
    <location>
        <begin position="27"/>
        <end position="71"/>
    </location>
</feature>
<dbReference type="PANTHER" id="PTHR37610">
    <property type="entry name" value="CCHC-TYPE DOMAIN-CONTAINING PROTEIN"/>
    <property type="match status" value="1"/>
</dbReference>
<reference evidence="2" key="1">
    <citation type="journal article" date="2022" name="Int. J. Mol. Sci.">
        <title>Draft Genome of Tanacetum Coccineum: Genomic Comparison of Closely Related Tanacetum-Family Plants.</title>
        <authorList>
            <person name="Yamashiro T."/>
            <person name="Shiraishi A."/>
            <person name="Nakayama K."/>
            <person name="Satake H."/>
        </authorList>
    </citation>
    <scope>NUCLEOTIDE SEQUENCE</scope>
</reference>